<proteinExistence type="predicted"/>
<evidence type="ECO:0000256" key="3">
    <source>
        <dbReference type="ARBA" id="ARBA00022801"/>
    </source>
</evidence>
<comment type="caution">
    <text evidence="5">The sequence shown here is derived from an EMBL/GenBank/DDBJ whole genome shotgun (WGS) entry which is preliminary data.</text>
</comment>
<comment type="catalytic activity">
    <reaction evidence="1">
        <text>Hydrolyzes the link between N-acetylmuramoyl residues and L-amino acid residues in certain cell-wall glycopeptides.</text>
        <dbReference type="EC" id="3.5.1.28"/>
    </reaction>
</comment>
<dbReference type="InterPro" id="IPR050695">
    <property type="entry name" value="N-acetylmuramoyl_amidase_3"/>
</dbReference>
<dbReference type="InterPro" id="IPR002508">
    <property type="entry name" value="MurNAc-LAA_cat"/>
</dbReference>
<feature type="domain" description="MurNAc-LAA" evidence="4">
    <location>
        <begin position="280"/>
        <end position="434"/>
    </location>
</feature>
<evidence type="ECO:0000259" key="4">
    <source>
        <dbReference type="SMART" id="SM00646"/>
    </source>
</evidence>
<dbReference type="PANTHER" id="PTHR30404:SF0">
    <property type="entry name" value="N-ACETYLMURAMOYL-L-ALANINE AMIDASE AMIC"/>
    <property type="match status" value="1"/>
</dbReference>
<name>A0A2N5XSL1_9HYPH</name>
<evidence type="ECO:0000256" key="1">
    <source>
        <dbReference type="ARBA" id="ARBA00001561"/>
    </source>
</evidence>
<dbReference type="OrthoDB" id="9806267at2"/>
<gene>
    <name evidence="5" type="ORF">C0081_08860</name>
</gene>
<dbReference type="RefSeq" id="WP_101533453.1">
    <property type="nucleotide sequence ID" value="NZ_JBFHIU010000159.1"/>
</dbReference>
<evidence type="ECO:0000313" key="5">
    <source>
        <dbReference type="EMBL" id="PLW77435.1"/>
    </source>
</evidence>
<sequence>MELSRAIYMLFELLVSCRRGVRQGVPLRRGAFLSVLRSVRFCLFAAMLVGVSSVASSQELSSDIVTVTAVRTSGDNKESRFVLDVSKPIAFSVFALADPYRLVIDLPSLSFQMAHGMGQVERAMVRNFRFGSFGETRSRVVLDLSGPAKVSKAYNLPAVDGNAARAVIELVHVSEREFSEQALRDVIRIKADGKSLEKTVPVREKPIPEHEKGSDARPLVVLDPGHGGIDTGATSKRGLKESKLVLSFAKALKKKLEADGHVRVVMTREKDEFISLSKRVAFAQAHNANLFVSIHADTVRESYVRGATVYTLSDRASDQVAAKLAQQENRSDLLAGLELEEKDDVVADILIDLTRRETANHSSLYSRTLVGALKSSIKLSKTPERSAGFKVLKAPDIPSILLELGYLSNDADQSALTSEAWRKKAIDSIAKSLRTFFQRQSANSSGLFVSGSG</sequence>
<keyword evidence="6" id="KW-1185">Reference proteome</keyword>
<dbReference type="GO" id="GO:0030288">
    <property type="term" value="C:outer membrane-bounded periplasmic space"/>
    <property type="evidence" value="ECO:0007669"/>
    <property type="project" value="TreeGrafter"/>
</dbReference>
<dbReference type="GO" id="GO:0008745">
    <property type="term" value="F:N-acetylmuramoyl-L-alanine amidase activity"/>
    <property type="evidence" value="ECO:0007669"/>
    <property type="project" value="UniProtKB-EC"/>
</dbReference>
<reference evidence="5 6" key="1">
    <citation type="submission" date="2018-01" db="EMBL/GenBank/DDBJ databases">
        <title>The draft genome sequence of Cohaesibacter sp. H1304.</title>
        <authorList>
            <person name="Wang N.-N."/>
            <person name="Du Z.-J."/>
        </authorList>
    </citation>
    <scope>NUCLEOTIDE SEQUENCE [LARGE SCALE GENOMIC DNA]</scope>
    <source>
        <strain evidence="5 6">H1304</strain>
    </source>
</reference>
<dbReference type="AlphaFoldDB" id="A0A2N5XSL1"/>
<dbReference type="Gene3D" id="2.60.40.3500">
    <property type="match status" value="1"/>
</dbReference>
<evidence type="ECO:0000313" key="6">
    <source>
        <dbReference type="Proteomes" id="UP000234881"/>
    </source>
</evidence>
<dbReference type="Pfam" id="PF11741">
    <property type="entry name" value="AMIN"/>
    <property type="match status" value="1"/>
</dbReference>
<organism evidence="5 6">
    <name type="scientific">Cohaesibacter celericrescens</name>
    <dbReference type="NCBI Taxonomy" id="2067669"/>
    <lineage>
        <taxon>Bacteria</taxon>
        <taxon>Pseudomonadati</taxon>
        <taxon>Pseudomonadota</taxon>
        <taxon>Alphaproteobacteria</taxon>
        <taxon>Hyphomicrobiales</taxon>
        <taxon>Cohaesibacteraceae</taxon>
    </lineage>
</organism>
<keyword evidence="3" id="KW-0378">Hydrolase</keyword>
<dbReference type="EMBL" id="PKUQ01000016">
    <property type="protein sequence ID" value="PLW77435.1"/>
    <property type="molecule type" value="Genomic_DNA"/>
</dbReference>
<dbReference type="Proteomes" id="UP000234881">
    <property type="component" value="Unassembled WGS sequence"/>
</dbReference>
<dbReference type="SMART" id="SM00646">
    <property type="entry name" value="Ami_3"/>
    <property type="match status" value="1"/>
</dbReference>
<dbReference type="Pfam" id="PF01520">
    <property type="entry name" value="Amidase_3"/>
    <property type="match status" value="1"/>
</dbReference>
<dbReference type="GO" id="GO:0009253">
    <property type="term" value="P:peptidoglycan catabolic process"/>
    <property type="evidence" value="ECO:0007669"/>
    <property type="project" value="InterPro"/>
</dbReference>
<protein>
    <recommendedName>
        <fullName evidence="2">N-acetylmuramoyl-L-alanine amidase</fullName>
        <ecNumber evidence="2">3.5.1.28</ecNumber>
    </recommendedName>
</protein>
<evidence type="ECO:0000256" key="2">
    <source>
        <dbReference type="ARBA" id="ARBA00011901"/>
    </source>
</evidence>
<dbReference type="Gene3D" id="3.40.630.40">
    <property type="entry name" value="Zn-dependent exopeptidases"/>
    <property type="match status" value="1"/>
</dbReference>
<dbReference type="CDD" id="cd02696">
    <property type="entry name" value="MurNAc-LAA"/>
    <property type="match status" value="1"/>
</dbReference>
<dbReference type="PANTHER" id="PTHR30404">
    <property type="entry name" value="N-ACETYLMURAMOYL-L-ALANINE AMIDASE"/>
    <property type="match status" value="1"/>
</dbReference>
<dbReference type="SUPFAM" id="SSF53187">
    <property type="entry name" value="Zn-dependent exopeptidases"/>
    <property type="match status" value="1"/>
</dbReference>
<dbReference type="EC" id="3.5.1.28" evidence="2"/>
<accession>A0A2N5XSL1</accession>
<dbReference type="InterPro" id="IPR021731">
    <property type="entry name" value="AMIN_dom"/>
</dbReference>